<dbReference type="Gene3D" id="2.120.10.30">
    <property type="entry name" value="TolB, C-terminal domain"/>
    <property type="match status" value="1"/>
</dbReference>
<dbReference type="InterPro" id="IPR014167">
    <property type="entry name" value="Tol-Pal_TolB"/>
</dbReference>
<dbReference type="NCBIfam" id="TIGR02800">
    <property type="entry name" value="propeller_TolB"/>
    <property type="match status" value="1"/>
</dbReference>
<dbReference type="HAMAP" id="MF_00671">
    <property type="entry name" value="TolB"/>
    <property type="match status" value="1"/>
</dbReference>
<sequence length="433" mass="45893" precursor="true">MTPLQQVWKQARRLMLATAVLLGAAGAARADMTIEVVGTGATQYPIAIAPFQNEVQQQQPVTPVVGDDLKRSGLFNVIGAGDLSPVPYTVAQFNGAPLKARGAQTALIGTIAPDGDAFLVTATLVDVGSKNTLVTFQRRATAGQMRRVAHQIADVVYQKLTGEPGAFNSRIAYVVKMGKRYELQVADADGYGAQSVLASNQPIMSPKWSPDGGRLAYVSFEEQKPIVYGQDLGTGRRWKIAAFKGSNSAPAWSPNGQQLAVTLTRDGGSQIFIVNADGSGSPRRLTNTGEINTEASFTPDGGSVLFTSDRGGSPQIYRQPVGGGGAERITFQNGYNASGKLSPDGKTLTLITRTERGFQVAVMDMASRQIQALTDTGLDDAPTFASNGRMILYETDIGGRGALAAVSSDGRVKQRLRSTSGDVRQPAWGPLLK</sequence>
<dbReference type="EMBL" id="FWXD01000038">
    <property type="protein sequence ID" value="SMC29639.1"/>
    <property type="molecule type" value="Genomic_DNA"/>
</dbReference>
<comment type="similarity">
    <text evidence="2 5">Belongs to the TolB family.</text>
</comment>
<evidence type="ECO:0000256" key="3">
    <source>
        <dbReference type="ARBA" id="ARBA00022729"/>
    </source>
</evidence>
<dbReference type="AlphaFoldDB" id="A0A1W1Y091"/>
<comment type="function">
    <text evidence="5">Part of the Tol-Pal system, which plays a role in outer membrane invagination during cell division and is important for maintaining outer membrane integrity.</text>
</comment>
<keyword evidence="3 5" id="KW-0732">Signal</keyword>
<evidence type="ECO:0000256" key="5">
    <source>
        <dbReference type="HAMAP-Rule" id="MF_00671"/>
    </source>
</evidence>
<evidence type="ECO:0000313" key="7">
    <source>
        <dbReference type="EMBL" id="SMC29639.1"/>
    </source>
</evidence>
<dbReference type="GO" id="GO:0042597">
    <property type="term" value="C:periplasmic space"/>
    <property type="evidence" value="ECO:0007669"/>
    <property type="project" value="UniProtKB-SubCell"/>
</dbReference>
<gene>
    <name evidence="5" type="primary">tolB</name>
    <name evidence="7" type="ORF">SAMN02745857_03979</name>
</gene>
<protein>
    <recommendedName>
        <fullName evidence="5">Tol-Pal system protein TolB</fullName>
    </recommendedName>
</protein>
<dbReference type="Pfam" id="PF04052">
    <property type="entry name" value="TolB_N"/>
    <property type="match status" value="1"/>
</dbReference>
<feature type="domain" description="TolB N-terminal" evidence="6">
    <location>
        <begin position="33"/>
        <end position="131"/>
    </location>
</feature>
<evidence type="ECO:0000259" key="6">
    <source>
        <dbReference type="Pfam" id="PF04052"/>
    </source>
</evidence>
<dbReference type="InterPro" id="IPR011042">
    <property type="entry name" value="6-blade_b-propeller_TolB-like"/>
</dbReference>
<evidence type="ECO:0000256" key="1">
    <source>
        <dbReference type="ARBA" id="ARBA00004418"/>
    </source>
</evidence>
<evidence type="ECO:0000313" key="8">
    <source>
        <dbReference type="Proteomes" id="UP000192761"/>
    </source>
</evidence>
<dbReference type="Proteomes" id="UP000192761">
    <property type="component" value="Unassembled WGS sequence"/>
</dbReference>
<comment type="subcellular location">
    <subcellularLocation>
        <location evidence="1 5">Periplasm</location>
    </subcellularLocation>
</comment>
<comment type="subunit">
    <text evidence="5">The Tol-Pal system is composed of five core proteins: the inner membrane proteins TolA, TolQ and TolR, the periplasmic protein TolB and the outer membrane protein Pal. They form a network linking the inner and outer membranes and the peptidoglycan layer.</text>
</comment>
<dbReference type="GO" id="GO:0017038">
    <property type="term" value="P:protein import"/>
    <property type="evidence" value="ECO:0007669"/>
    <property type="project" value="InterPro"/>
</dbReference>
<reference evidence="7 8" key="1">
    <citation type="submission" date="2017-04" db="EMBL/GenBank/DDBJ databases">
        <authorList>
            <person name="Afonso C.L."/>
            <person name="Miller P.J."/>
            <person name="Scott M.A."/>
            <person name="Spackman E."/>
            <person name="Goraichik I."/>
            <person name="Dimitrov K.M."/>
            <person name="Suarez D.L."/>
            <person name="Swayne D.E."/>
        </authorList>
    </citation>
    <scope>NUCLEOTIDE SEQUENCE [LARGE SCALE GENOMIC DNA]</scope>
    <source>
        <strain evidence="7 8">DSM 23236</strain>
    </source>
</reference>
<dbReference type="SUPFAM" id="SSF69304">
    <property type="entry name" value="Tricorn protease N-terminal domain"/>
    <property type="match status" value="1"/>
</dbReference>
<accession>A0A1W1Y091</accession>
<dbReference type="Pfam" id="PF07676">
    <property type="entry name" value="PD40"/>
    <property type="match status" value="4"/>
</dbReference>
<dbReference type="SUPFAM" id="SSF52964">
    <property type="entry name" value="TolB, N-terminal domain"/>
    <property type="match status" value="1"/>
</dbReference>
<feature type="signal peptide" evidence="5">
    <location>
        <begin position="1"/>
        <end position="30"/>
    </location>
</feature>
<dbReference type="RefSeq" id="WP_245804391.1">
    <property type="nucleotide sequence ID" value="NZ_FWXD01000038.1"/>
</dbReference>
<dbReference type="Gene3D" id="3.40.50.10070">
    <property type="entry name" value="TolB, N-terminal domain"/>
    <property type="match status" value="1"/>
</dbReference>
<keyword evidence="5" id="KW-0131">Cell cycle</keyword>
<dbReference type="InterPro" id="IPR007195">
    <property type="entry name" value="TolB_N"/>
</dbReference>
<organism evidence="7 8">
    <name type="scientific">Andreprevotia lacus DSM 23236</name>
    <dbReference type="NCBI Taxonomy" id="1121001"/>
    <lineage>
        <taxon>Bacteria</taxon>
        <taxon>Pseudomonadati</taxon>
        <taxon>Pseudomonadota</taxon>
        <taxon>Betaproteobacteria</taxon>
        <taxon>Neisseriales</taxon>
        <taxon>Chitinibacteraceae</taxon>
        <taxon>Andreprevotia</taxon>
    </lineage>
</organism>
<dbReference type="PANTHER" id="PTHR36842">
    <property type="entry name" value="PROTEIN TOLB HOMOLOG"/>
    <property type="match status" value="1"/>
</dbReference>
<feature type="chain" id="PRO_5013413691" description="Tol-Pal system protein TolB" evidence="5">
    <location>
        <begin position="31"/>
        <end position="433"/>
    </location>
</feature>
<name>A0A1W1Y091_9NEIS</name>
<dbReference type="STRING" id="1121001.SAMN02745857_03979"/>
<keyword evidence="5" id="KW-0132">Cell division</keyword>
<evidence type="ECO:0000256" key="2">
    <source>
        <dbReference type="ARBA" id="ARBA00009820"/>
    </source>
</evidence>
<keyword evidence="4 5" id="KW-0574">Periplasm</keyword>
<dbReference type="InterPro" id="IPR011659">
    <property type="entry name" value="WD40"/>
</dbReference>
<dbReference type="GO" id="GO:0051301">
    <property type="term" value="P:cell division"/>
    <property type="evidence" value="ECO:0007669"/>
    <property type="project" value="UniProtKB-UniRule"/>
</dbReference>
<evidence type="ECO:0000256" key="4">
    <source>
        <dbReference type="ARBA" id="ARBA00022764"/>
    </source>
</evidence>
<proteinExistence type="inferred from homology"/>
<keyword evidence="8" id="KW-1185">Reference proteome</keyword>
<dbReference type="PANTHER" id="PTHR36842:SF1">
    <property type="entry name" value="PROTEIN TOLB"/>
    <property type="match status" value="1"/>
</dbReference>